<evidence type="ECO:0000256" key="1">
    <source>
        <dbReference type="ARBA" id="ARBA00022884"/>
    </source>
</evidence>
<evidence type="ECO:0000313" key="4">
    <source>
        <dbReference type="EMBL" id="GAF92463.1"/>
    </source>
</evidence>
<reference evidence="4" key="1">
    <citation type="journal article" date="2014" name="Front. Microbiol.">
        <title>High frequency of phylogenetically diverse reductive dehalogenase-homologous genes in deep subseafloor sedimentary metagenomes.</title>
        <authorList>
            <person name="Kawai M."/>
            <person name="Futagami T."/>
            <person name="Toyoda A."/>
            <person name="Takaki Y."/>
            <person name="Nishi S."/>
            <person name="Hori S."/>
            <person name="Arai W."/>
            <person name="Tsubouchi T."/>
            <person name="Morono Y."/>
            <person name="Uchiyama I."/>
            <person name="Ito T."/>
            <person name="Fujiyama A."/>
            <person name="Inagaki F."/>
            <person name="Takami H."/>
        </authorList>
    </citation>
    <scope>NUCLEOTIDE SEQUENCE</scope>
    <source>
        <strain evidence="4">Expedition CK06-06</strain>
    </source>
</reference>
<feature type="compositionally biased region" description="Gly residues" evidence="2">
    <location>
        <begin position="87"/>
        <end position="124"/>
    </location>
</feature>
<comment type="caution">
    <text evidence="4">The sequence shown here is derived from an EMBL/GenBank/DDBJ whole genome shotgun (WGS) entry which is preliminary data.</text>
</comment>
<feature type="region of interest" description="Disordered" evidence="2">
    <location>
        <begin position="75"/>
        <end position="124"/>
    </location>
</feature>
<dbReference type="AlphaFoldDB" id="X0TG11"/>
<evidence type="ECO:0000259" key="3">
    <source>
        <dbReference type="PROSITE" id="PS50102"/>
    </source>
</evidence>
<dbReference type="InterPro" id="IPR048289">
    <property type="entry name" value="RRM2_NsCP33-like"/>
</dbReference>
<dbReference type="InterPro" id="IPR035979">
    <property type="entry name" value="RBD_domain_sf"/>
</dbReference>
<sequence>MNIYVGNLSRETTEDDLRQAFEALGQIESANIIKDKFSGESRGFGFVEMPSKSEAQKAIEEMNGKDLMGRTLNVNEARPKTERRGGGGRGGFGGGGGGRGGRGGGGGGYGGGGGRGGGGGGRRY</sequence>
<feature type="domain" description="RRM" evidence="3">
    <location>
        <begin position="1"/>
        <end position="79"/>
    </location>
</feature>
<dbReference type="InterPro" id="IPR052462">
    <property type="entry name" value="SLIRP/GR-RBP-like"/>
</dbReference>
<dbReference type="GO" id="GO:0003723">
    <property type="term" value="F:RNA binding"/>
    <property type="evidence" value="ECO:0007669"/>
    <property type="project" value="UniProtKB-KW"/>
</dbReference>
<dbReference type="SUPFAM" id="SSF54928">
    <property type="entry name" value="RNA-binding domain, RBD"/>
    <property type="match status" value="1"/>
</dbReference>
<evidence type="ECO:0000256" key="2">
    <source>
        <dbReference type="SAM" id="MobiDB-lite"/>
    </source>
</evidence>
<keyword evidence="1" id="KW-0694">RNA-binding</keyword>
<dbReference type="SMART" id="SM00360">
    <property type="entry name" value="RRM"/>
    <property type="match status" value="1"/>
</dbReference>
<protein>
    <recommendedName>
        <fullName evidence="3">RRM domain-containing protein</fullName>
    </recommendedName>
</protein>
<gene>
    <name evidence="4" type="ORF">S01H1_21138</name>
</gene>
<dbReference type="EMBL" id="BARS01011670">
    <property type="protein sequence ID" value="GAF92463.1"/>
    <property type="molecule type" value="Genomic_DNA"/>
</dbReference>
<dbReference type="InterPro" id="IPR000504">
    <property type="entry name" value="RRM_dom"/>
</dbReference>
<accession>X0TG11</accession>
<dbReference type="Gene3D" id="3.30.70.330">
    <property type="match status" value="1"/>
</dbReference>
<proteinExistence type="predicted"/>
<dbReference type="CDD" id="cd21608">
    <property type="entry name" value="RRM2_NsCP33_like"/>
    <property type="match status" value="1"/>
</dbReference>
<name>X0TG11_9ZZZZ</name>
<dbReference type="PROSITE" id="PS50102">
    <property type="entry name" value="RRM"/>
    <property type="match status" value="1"/>
</dbReference>
<organism evidence="4">
    <name type="scientific">marine sediment metagenome</name>
    <dbReference type="NCBI Taxonomy" id="412755"/>
    <lineage>
        <taxon>unclassified sequences</taxon>
        <taxon>metagenomes</taxon>
        <taxon>ecological metagenomes</taxon>
    </lineage>
</organism>
<dbReference type="PANTHER" id="PTHR48027">
    <property type="entry name" value="HETEROGENEOUS NUCLEAR RIBONUCLEOPROTEIN 87F-RELATED"/>
    <property type="match status" value="1"/>
</dbReference>
<dbReference type="InterPro" id="IPR012677">
    <property type="entry name" value="Nucleotide-bd_a/b_plait_sf"/>
</dbReference>
<dbReference type="Pfam" id="PF00076">
    <property type="entry name" value="RRM_1"/>
    <property type="match status" value="1"/>
</dbReference>